<accession>A0A0F9K895</accession>
<evidence type="ECO:0000313" key="1">
    <source>
        <dbReference type="EMBL" id="KKM70876.1"/>
    </source>
</evidence>
<organism evidence="1">
    <name type="scientific">marine sediment metagenome</name>
    <dbReference type="NCBI Taxonomy" id="412755"/>
    <lineage>
        <taxon>unclassified sequences</taxon>
        <taxon>metagenomes</taxon>
        <taxon>ecological metagenomes</taxon>
    </lineage>
</organism>
<comment type="caution">
    <text evidence="1">The sequence shown here is derived from an EMBL/GenBank/DDBJ whole genome shotgun (WGS) entry which is preliminary data.</text>
</comment>
<reference evidence="1" key="1">
    <citation type="journal article" date="2015" name="Nature">
        <title>Complex archaea that bridge the gap between prokaryotes and eukaryotes.</title>
        <authorList>
            <person name="Spang A."/>
            <person name="Saw J.H."/>
            <person name="Jorgensen S.L."/>
            <person name="Zaremba-Niedzwiedzka K."/>
            <person name="Martijn J."/>
            <person name="Lind A.E."/>
            <person name="van Eijk R."/>
            <person name="Schleper C."/>
            <person name="Guy L."/>
            <person name="Ettema T.J."/>
        </authorList>
    </citation>
    <scope>NUCLEOTIDE SEQUENCE</scope>
</reference>
<protein>
    <submittedName>
        <fullName evidence="1">Uncharacterized protein</fullName>
    </submittedName>
</protein>
<sequence>MNEKIKNHLIKYCESKEYGTSDVDLLEVITEANPLWEGKRDRHRWYTMIPTVVCVEGMFLEYNHCDVDGENSNVDDCIGGYKLSDIFEVKPVEKMTTVYEPVKEAESEVENDIDSN</sequence>
<dbReference type="AlphaFoldDB" id="A0A0F9K895"/>
<name>A0A0F9K895_9ZZZZ</name>
<dbReference type="EMBL" id="LAZR01009735">
    <property type="protein sequence ID" value="KKM70876.1"/>
    <property type="molecule type" value="Genomic_DNA"/>
</dbReference>
<gene>
    <name evidence="1" type="ORF">LCGC14_1436360</name>
</gene>
<proteinExistence type="predicted"/>